<keyword evidence="2" id="KW-1185">Reference proteome</keyword>
<name>A0ABD2YJ57_9GENT</name>
<evidence type="ECO:0000313" key="1">
    <source>
        <dbReference type="EMBL" id="KAL3507425.1"/>
    </source>
</evidence>
<dbReference type="AlphaFoldDB" id="A0ABD2YJ57"/>
<gene>
    <name evidence="1" type="ORF">ACH5RR_032807</name>
</gene>
<dbReference type="EMBL" id="JBJUIK010000013">
    <property type="protein sequence ID" value="KAL3507425.1"/>
    <property type="molecule type" value="Genomic_DNA"/>
</dbReference>
<organism evidence="1 2">
    <name type="scientific">Cinchona calisaya</name>
    <dbReference type="NCBI Taxonomy" id="153742"/>
    <lineage>
        <taxon>Eukaryota</taxon>
        <taxon>Viridiplantae</taxon>
        <taxon>Streptophyta</taxon>
        <taxon>Embryophyta</taxon>
        <taxon>Tracheophyta</taxon>
        <taxon>Spermatophyta</taxon>
        <taxon>Magnoliopsida</taxon>
        <taxon>eudicotyledons</taxon>
        <taxon>Gunneridae</taxon>
        <taxon>Pentapetalae</taxon>
        <taxon>asterids</taxon>
        <taxon>lamiids</taxon>
        <taxon>Gentianales</taxon>
        <taxon>Rubiaceae</taxon>
        <taxon>Cinchonoideae</taxon>
        <taxon>Cinchoneae</taxon>
        <taxon>Cinchona</taxon>
    </lineage>
</organism>
<reference evidence="1 2" key="1">
    <citation type="submission" date="2024-11" db="EMBL/GenBank/DDBJ databases">
        <title>A near-complete genome assembly of Cinchona calisaya.</title>
        <authorList>
            <person name="Lian D.C."/>
            <person name="Zhao X.W."/>
            <person name="Wei L."/>
        </authorList>
    </citation>
    <scope>NUCLEOTIDE SEQUENCE [LARGE SCALE GENOMIC DNA]</scope>
    <source>
        <tissue evidence="1">Nenye</tissue>
    </source>
</reference>
<comment type="caution">
    <text evidence="1">The sequence shown here is derived from an EMBL/GenBank/DDBJ whole genome shotgun (WGS) entry which is preliminary data.</text>
</comment>
<protein>
    <submittedName>
        <fullName evidence="1">Uncharacterized protein</fullName>
    </submittedName>
</protein>
<proteinExistence type="predicted"/>
<sequence length="161" mass="17956">MDFVLPVKIVGLWKFGSAKKDCRKLGSEGLNQALLVKQAWHIATQPNSLLHQLLKAKYFPNEDFFLVDVGRSSSFTWKGIFEVLVEAYVAKEAVSMLQQMGFHEVVIEGDLQVVNDINCFEAESDSSDIGVLVADRVSIPCNFPGSVMGFQKSYPRCLCFS</sequence>
<accession>A0ABD2YJ57</accession>
<dbReference type="Proteomes" id="UP001630127">
    <property type="component" value="Unassembled WGS sequence"/>
</dbReference>
<evidence type="ECO:0000313" key="2">
    <source>
        <dbReference type="Proteomes" id="UP001630127"/>
    </source>
</evidence>